<sequence length="80" mass="8643">MRLGTSLFLIALGAILTFAVTVSLSGIDIQTIGVILMFVGVLGLVLEFVIFRPRARRTTSVTSTDPSARTTTRESTTRDL</sequence>
<feature type="compositionally biased region" description="Basic and acidic residues" evidence="1">
    <location>
        <begin position="71"/>
        <end position="80"/>
    </location>
</feature>
<feature type="region of interest" description="Disordered" evidence="1">
    <location>
        <begin position="56"/>
        <end position="80"/>
    </location>
</feature>
<evidence type="ECO:0000259" key="3">
    <source>
        <dbReference type="Pfam" id="PF20059"/>
    </source>
</evidence>
<reference evidence="4 5" key="2">
    <citation type="submission" date="2020-08" db="EMBL/GenBank/DDBJ databases">
        <authorList>
            <person name="Partida-Martinez L."/>
            <person name="Huntemann M."/>
            <person name="Clum A."/>
            <person name="Wang J."/>
            <person name="Palaniappan K."/>
            <person name="Ritter S."/>
            <person name="Chen I.-M."/>
            <person name="Stamatis D."/>
            <person name="Reddy T."/>
            <person name="O'Malley R."/>
            <person name="Daum C."/>
            <person name="Shapiro N."/>
            <person name="Ivanova N."/>
            <person name="Kyrpides N."/>
            <person name="Woyke T."/>
        </authorList>
    </citation>
    <scope>NUCLEOTIDE SEQUENCE [LARGE SCALE GENOMIC DNA]</scope>
    <source>
        <strain evidence="4 5">AS2.23</strain>
    </source>
</reference>
<comment type="caution">
    <text evidence="4">The sequence shown here is derived from an EMBL/GenBank/DDBJ whole genome shotgun (WGS) entry which is preliminary data.</text>
</comment>
<dbReference type="InterPro" id="IPR045597">
    <property type="entry name" value="DUF6458"/>
</dbReference>
<evidence type="ECO:0000256" key="1">
    <source>
        <dbReference type="SAM" id="MobiDB-lite"/>
    </source>
</evidence>
<feature type="transmembrane region" description="Helical" evidence="2">
    <location>
        <begin position="29"/>
        <end position="51"/>
    </location>
</feature>
<proteinExistence type="predicted"/>
<keyword evidence="2" id="KW-0472">Membrane</keyword>
<dbReference type="EMBL" id="JACHVY010000003">
    <property type="protein sequence ID" value="MBB2902332.1"/>
    <property type="molecule type" value="Genomic_DNA"/>
</dbReference>
<feature type="domain" description="DUF6458" evidence="3">
    <location>
        <begin position="2"/>
        <end position="68"/>
    </location>
</feature>
<dbReference type="AlphaFoldDB" id="A0A7W4TNV3"/>
<reference evidence="4 5" key="1">
    <citation type="submission" date="2020-08" db="EMBL/GenBank/DDBJ databases">
        <title>The Agave Microbiome: Exploring the role of microbial communities in plant adaptations to desert environments.</title>
        <authorList>
            <person name="Partida-Martinez L.P."/>
        </authorList>
    </citation>
    <scope>NUCLEOTIDE SEQUENCE [LARGE SCALE GENOMIC DNA]</scope>
    <source>
        <strain evidence="4 5">AS2.23</strain>
    </source>
</reference>
<dbReference type="RefSeq" id="WP_012086259.1">
    <property type="nucleotide sequence ID" value="NZ_JACHVY010000003.1"/>
</dbReference>
<evidence type="ECO:0000256" key="2">
    <source>
        <dbReference type="SAM" id="Phobius"/>
    </source>
</evidence>
<dbReference type="Proteomes" id="UP000533269">
    <property type="component" value="Unassembled WGS sequence"/>
</dbReference>
<name>A0A7W4TNV3_KINRA</name>
<protein>
    <recommendedName>
        <fullName evidence="3">DUF6458 domain-containing protein</fullName>
    </recommendedName>
</protein>
<organism evidence="4 5">
    <name type="scientific">Kineococcus radiotolerans</name>
    <dbReference type="NCBI Taxonomy" id="131568"/>
    <lineage>
        <taxon>Bacteria</taxon>
        <taxon>Bacillati</taxon>
        <taxon>Actinomycetota</taxon>
        <taxon>Actinomycetes</taxon>
        <taxon>Kineosporiales</taxon>
        <taxon>Kineosporiaceae</taxon>
        <taxon>Kineococcus</taxon>
    </lineage>
</organism>
<dbReference type="OMA" id="VIGWILM"/>
<dbReference type="Pfam" id="PF20059">
    <property type="entry name" value="DUF6458"/>
    <property type="match status" value="1"/>
</dbReference>
<feature type="compositionally biased region" description="Polar residues" evidence="1">
    <location>
        <begin position="58"/>
        <end position="68"/>
    </location>
</feature>
<accession>A0A7W4TNV3</accession>
<gene>
    <name evidence="4" type="ORF">FHR75_003163</name>
</gene>
<evidence type="ECO:0000313" key="5">
    <source>
        <dbReference type="Proteomes" id="UP000533269"/>
    </source>
</evidence>
<keyword evidence="2" id="KW-0812">Transmembrane</keyword>
<evidence type="ECO:0000313" key="4">
    <source>
        <dbReference type="EMBL" id="MBB2902332.1"/>
    </source>
</evidence>
<keyword evidence="2" id="KW-1133">Transmembrane helix</keyword>